<feature type="non-terminal residue" evidence="3">
    <location>
        <position position="1"/>
    </location>
</feature>
<organism evidence="3 4">
    <name type="scientific">Acanthoscelides obtectus</name>
    <name type="common">Bean weevil</name>
    <name type="synonym">Bruchus obtectus</name>
    <dbReference type="NCBI Taxonomy" id="200917"/>
    <lineage>
        <taxon>Eukaryota</taxon>
        <taxon>Metazoa</taxon>
        <taxon>Ecdysozoa</taxon>
        <taxon>Arthropoda</taxon>
        <taxon>Hexapoda</taxon>
        <taxon>Insecta</taxon>
        <taxon>Pterygota</taxon>
        <taxon>Neoptera</taxon>
        <taxon>Endopterygota</taxon>
        <taxon>Coleoptera</taxon>
        <taxon>Polyphaga</taxon>
        <taxon>Cucujiformia</taxon>
        <taxon>Chrysomeloidea</taxon>
        <taxon>Chrysomelidae</taxon>
        <taxon>Bruchinae</taxon>
        <taxon>Bruchini</taxon>
        <taxon>Acanthoscelides</taxon>
    </lineage>
</organism>
<feature type="compositionally biased region" description="Basic and acidic residues" evidence="1">
    <location>
        <begin position="191"/>
        <end position="201"/>
    </location>
</feature>
<keyword evidence="2" id="KW-0472">Membrane</keyword>
<sequence>EFPIYYIVYPLLFLASSLGAHLIILHCSRICSQRIYCDDNISKFLRIVYQFFNIDVSEAGPSRVKINNRKKLCKGIPITTLTKNWTMLNLFLLNSQNYSEEQRKEVKHKLSNLKLEIKRRWIAAHYIEDLFLKRNNRWLQMTFEIPQTKSRPGRPQKSFSKISERSKRRKTEAFRGEITSEELTFATHTKLHSEGKTDASKDPLITGMRPNPRKIKKPFLKETVEMLMPEEPMGQSYLSGDNDDDDDNDDED</sequence>
<feature type="compositionally biased region" description="Acidic residues" evidence="1">
    <location>
        <begin position="241"/>
        <end position="252"/>
    </location>
</feature>
<name>A0A9P0PYT0_ACAOB</name>
<accession>A0A9P0PYT0</accession>
<feature type="transmembrane region" description="Helical" evidence="2">
    <location>
        <begin position="6"/>
        <end position="25"/>
    </location>
</feature>
<evidence type="ECO:0000256" key="1">
    <source>
        <dbReference type="SAM" id="MobiDB-lite"/>
    </source>
</evidence>
<dbReference type="OrthoDB" id="6780159at2759"/>
<gene>
    <name evidence="3" type="ORF">ACAOBT_LOCUS27797</name>
</gene>
<evidence type="ECO:0000256" key="2">
    <source>
        <dbReference type="SAM" id="Phobius"/>
    </source>
</evidence>
<evidence type="ECO:0000313" key="4">
    <source>
        <dbReference type="Proteomes" id="UP001152888"/>
    </source>
</evidence>
<dbReference type="AlphaFoldDB" id="A0A9P0PYT0"/>
<proteinExistence type="predicted"/>
<keyword evidence="2" id="KW-0812">Transmembrane</keyword>
<reference evidence="3" key="1">
    <citation type="submission" date="2022-03" db="EMBL/GenBank/DDBJ databases">
        <authorList>
            <person name="Sayadi A."/>
        </authorList>
    </citation>
    <scope>NUCLEOTIDE SEQUENCE</scope>
</reference>
<feature type="region of interest" description="Disordered" evidence="1">
    <location>
        <begin position="190"/>
        <end position="252"/>
    </location>
</feature>
<dbReference type="Proteomes" id="UP001152888">
    <property type="component" value="Unassembled WGS sequence"/>
</dbReference>
<dbReference type="EMBL" id="CAKOFQ010007570">
    <property type="protein sequence ID" value="CAH2004086.1"/>
    <property type="molecule type" value="Genomic_DNA"/>
</dbReference>
<protein>
    <submittedName>
        <fullName evidence="3">Uncharacterized protein</fullName>
    </submittedName>
</protein>
<evidence type="ECO:0000313" key="3">
    <source>
        <dbReference type="EMBL" id="CAH2004086.1"/>
    </source>
</evidence>
<comment type="caution">
    <text evidence="3">The sequence shown here is derived from an EMBL/GenBank/DDBJ whole genome shotgun (WGS) entry which is preliminary data.</text>
</comment>
<feature type="region of interest" description="Disordered" evidence="1">
    <location>
        <begin position="148"/>
        <end position="172"/>
    </location>
</feature>
<keyword evidence="4" id="KW-1185">Reference proteome</keyword>
<keyword evidence="2" id="KW-1133">Transmembrane helix</keyword>